<dbReference type="OrthoDB" id="429145at2759"/>
<dbReference type="InterPro" id="IPR001148">
    <property type="entry name" value="CA_dom"/>
</dbReference>
<feature type="domain" description="Alpha-carbonic anhydrase" evidence="10">
    <location>
        <begin position="81"/>
        <end position="334"/>
    </location>
</feature>
<dbReference type="Pfam" id="PF00194">
    <property type="entry name" value="Carb_anhydrase"/>
    <property type="match status" value="1"/>
</dbReference>
<dbReference type="AlphaFoldDB" id="A0A9F2RCS4"/>
<dbReference type="GO" id="GO:0004089">
    <property type="term" value="F:carbonate dehydratase activity"/>
    <property type="evidence" value="ECO:0007669"/>
    <property type="project" value="UniProtKB-UniRule"/>
</dbReference>
<keyword evidence="11" id="KW-1185">Reference proteome</keyword>
<dbReference type="FunFam" id="3.10.200.10:FF:000003">
    <property type="entry name" value="Carbonic anhydrase 12"/>
    <property type="match status" value="1"/>
</dbReference>
<dbReference type="Gene3D" id="3.10.200.10">
    <property type="entry name" value="Alpha carbonic anhydrase"/>
    <property type="match status" value="1"/>
</dbReference>
<dbReference type="SUPFAM" id="SSF51069">
    <property type="entry name" value="Carbonic anhydrase"/>
    <property type="match status" value="1"/>
</dbReference>
<organism evidence="11 12">
    <name type="scientific">Python bivittatus</name>
    <name type="common">Burmese python</name>
    <name type="synonym">Python molurus bivittatus</name>
    <dbReference type="NCBI Taxonomy" id="176946"/>
    <lineage>
        <taxon>Eukaryota</taxon>
        <taxon>Metazoa</taxon>
        <taxon>Chordata</taxon>
        <taxon>Craniata</taxon>
        <taxon>Vertebrata</taxon>
        <taxon>Euteleostomi</taxon>
        <taxon>Lepidosauria</taxon>
        <taxon>Squamata</taxon>
        <taxon>Bifurcata</taxon>
        <taxon>Unidentata</taxon>
        <taxon>Episquamata</taxon>
        <taxon>Toxicofera</taxon>
        <taxon>Serpentes</taxon>
        <taxon>Henophidia</taxon>
        <taxon>Pythonidae</taxon>
        <taxon>Python</taxon>
    </lineage>
</organism>
<evidence type="ECO:0000256" key="9">
    <source>
        <dbReference type="SAM" id="Phobius"/>
    </source>
</evidence>
<feature type="transmembrane region" description="Helical" evidence="9">
    <location>
        <begin position="396"/>
        <end position="416"/>
    </location>
</feature>
<dbReference type="GeneID" id="103068209"/>
<dbReference type="Proteomes" id="UP000695026">
    <property type="component" value="Unplaced"/>
</dbReference>
<evidence type="ECO:0000256" key="8">
    <source>
        <dbReference type="SAM" id="MobiDB-lite"/>
    </source>
</evidence>
<protein>
    <recommendedName>
        <fullName evidence="2 7">Carbonic anhydrase</fullName>
        <ecNumber evidence="2 7">4.2.1.1</ecNumber>
    </recommendedName>
</protein>
<evidence type="ECO:0000256" key="3">
    <source>
        <dbReference type="ARBA" id="ARBA00022723"/>
    </source>
</evidence>
<keyword evidence="4 7" id="KW-0862">Zinc</keyword>
<dbReference type="OMA" id="MNFRATQ"/>
<keyword evidence="9" id="KW-0812">Transmembrane</keyword>
<dbReference type="EC" id="4.2.1.1" evidence="2 7"/>
<reference evidence="12" key="1">
    <citation type="submission" date="2025-08" db="UniProtKB">
        <authorList>
            <consortium name="RefSeq"/>
        </authorList>
    </citation>
    <scope>IDENTIFICATION</scope>
    <source>
        <tissue evidence="12">Liver</tissue>
    </source>
</reference>
<keyword evidence="9" id="KW-1133">Transmembrane helix</keyword>
<dbReference type="PANTHER" id="PTHR18952:SF18">
    <property type="entry name" value="CARBONIC ANHYDRASE 9"/>
    <property type="match status" value="1"/>
</dbReference>
<evidence type="ECO:0000256" key="6">
    <source>
        <dbReference type="ARBA" id="ARBA00023239"/>
    </source>
</evidence>
<feature type="compositionally biased region" description="Low complexity" evidence="8">
    <location>
        <begin position="33"/>
        <end position="57"/>
    </location>
</feature>
<accession>A0A9F2RCS4</accession>
<dbReference type="KEGG" id="pbi:103068209"/>
<dbReference type="InterPro" id="IPR036398">
    <property type="entry name" value="CA_dom_sf"/>
</dbReference>
<comment type="similarity">
    <text evidence="1 7">Belongs to the alpha-carbonic anhydrase family.</text>
</comment>
<comment type="function">
    <text evidence="7">Reversible hydration of carbon dioxide.</text>
</comment>
<evidence type="ECO:0000313" key="12">
    <source>
        <dbReference type="RefSeq" id="XP_007443656.2"/>
    </source>
</evidence>
<evidence type="ECO:0000259" key="10">
    <source>
        <dbReference type="PROSITE" id="PS51144"/>
    </source>
</evidence>
<dbReference type="RefSeq" id="XP_007443656.2">
    <property type="nucleotide sequence ID" value="XM_007443594.3"/>
</dbReference>
<keyword evidence="9" id="KW-0472">Membrane</keyword>
<comment type="cofactor">
    <cofactor evidence="7">
        <name>Zn(2+)</name>
        <dbReference type="ChEBI" id="CHEBI:29105"/>
    </cofactor>
</comment>
<evidence type="ECO:0000256" key="1">
    <source>
        <dbReference type="ARBA" id="ARBA00010718"/>
    </source>
</evidence>
<dbReference type="GO" id="GO:0008270">
    <property type="term" value="F:zinc ion binding"/>
    <property type="evidence" value="ECO:0007669"/>
    <property type="project" value="UniProtKB-UniRule"/>
</dbReference>
<evidence type="ECO:0000256" key="2">
    <source>
        <dbReference type="ARBA" id="ARBA00012925"/>
    </source>
</evidence>
<keyword evidence="5" id="KW-0325">Glycoprotein</keyword>
<dbReference type="SMART" id="SM01057">
    <property type="entry name" value="Carb_anhydrase"/>
    <property type="match status" value="1"/>
</dbReference>
<name>A0A9F2RCS4_PYTBI</name>
<dbReference type="PANTHER" id="PTHR18952">
    <property type="entry name" value="CARBONIC ANHYDRASE"/>
    <property type="match status" value="1"/>
</dbReference>
<proteinExistence type="inferred from homology"/>
<dbReference type="InterPro" id="IPR018338">
    <property type="entry name" value="Carbonic_anhydrase_a-class_CS"/>
</dbReference>
<evidence type="ECO:0000313" key="11">
    <source>
        <dbReference type="Proteomes" id="UP000695026"/>
    </source>
</evidence>
<keyword evidence="6 7" id="KW-0456">Lyase</keyword>
<gene>
    <name evidence="12" type="primary">CA9</name>
</gene>
<feature type="region of interest" description="Disordered" evidence="8">
    <location>
        <begin position="340"/>
        <end position="384"/>
    </location>
</feature>
<evidence type="ECO:0000256" key="7">
    <source>
        <dbReference type="RuleBase" id="RU367011"/>
    </source>
</evidence>
<sequence>MPRPPSRRKQLIWGSSTKDCAQVEAAAWSFEARTSAQSRMRSRRSSVSWGGSRSSLRTPLVLPGESAEEAQPKGLPGHKDRHWSYRDMPEWASMFPNCGGHMQSPINIDTAAASFSSKLEPLLLSGYDVPPNETLPLKNNGHTLLLGLPNKMTLSGGGFPQPYQAVQLHLHWGTGHTRPGSEHTVDGHRYAGEIHVVHYSSHFDSFQEAASEPGGLAVLAAFLQVGLEINEPYQHILKHLSDIKEEGEETVVAGFDVTKLLPDNFDRYFRYNGSLTTPPCYQTVNWTVFNQTVRLSQDQISVLEDTLQGEDDEPIQSNFRLPQSLYGRSVLSSFHILQRVQPPGEGPSEGGDQPEPGAGGGLPSSLPDGTPREGPVTASGKDVEKQVGSSLHTGDILAILFGSLFAVTALAFLFYVHKHRSQTPRLRAGAAKPTAIYAPATTDENAL</sequence>
<dbReference type="CTD" id="768"/>
<evidence type="ECO:0000256" key="5">
    <source>
        <dbReference type="ARBA" id="ARBA00023180"/>
    </source>
</evidence>
<keyword evidence="3 7" id="KW-0479">Metal-binding</keyword>
<feature type="region of interest" description="Disordered" evidence="8">
    <location>
        <begin position="32"/>
        <end position="81"/>
    </location>
</feature>
<dbReference type="PROSITE" id="PS51144">
    <property type="entry name" value="ALPHA_CA_2"/>
    <property type="match status" value="1"/>
</dbReference>
<evidence type="ECO:0000256" key="4">
    <source>
        <dbReference type="ARBA" id="ARBA00022833"/>
    </source>
</evidence>
<dbReference type="PROSITE" id="PS00162">
    <property type="entry name" value="ALPHA_CA_1"/>
    <property type="match status" value="1"/>
</dbReference>
<comment type="catalytic activity">
    <reaction evidence="7">
        <text>hydrogencarbonate + H(+) = CO2 + H2O</text>
        <dbReference type="Rhea" id="RHEA:10748"/>
        <dbReference type="ChEBI" id="CHEBI:15377"/>
        <dbReference type="ChEBI" id="CHEBI:15378"/>
        <dbReference type="ChEBI" id="CHEBI:16526"/>
        <dbReference type="ChEBI" id="CHEBI:17544"/>
        <dbReference type="EC" id="4.2.1.1"/>
    </reaction>
</comment>
<dbReference type="GO" id="GO:0005886">
    <property type="term" value="C:plasma membrane"/>
    <property type="evidence" value="ECO:0007669"/>
    <property type="project" value="TreeGrafter"/>
</dbReference>
<dbReference type="InterPro" id="IPR023561">
    <property type="entry name" value="Carbonic_anhydrase_a-class"/>
</dbReference>